<dbReference type="AlphaFoldDB" id="A0A5K8AGJ0"/>
<evidence type="ECO:0000313" key="2">
    <source>
        <dbReference type="EMBL" id="BBO91596.1"/>
    </source>
</evidence>
<name>A0A5K8AGJ0_9BACT</name>
<feature type="chain" id="PRO_5024372111" description="Porin domain-containing protein" evidence="1">
    <location>
        <begin position="27"/>
        <end position="395"/>
    </location>
</feature>
<proteinExistence type="predicted"/>
<dbReference type="RefSeq" id="WP_155312490.1">
    <property type="nucleotide sequence ID" value="NZ_AP021879.1"/>
</dbReference>
<evidence type="ECO:0000256" key="1">
    <source>
        <dbReference type="SAM" id="SignalP"/>
    </source>
</evidence>
<organism evidence="2 3">
    <name type="scientific">Desulfosarcina ovata subsp. ovata</name>
    <dbReference type="NCBI Taxonomy" id="2752305"/>
    <lineage>
        <taxon>Bacteria</taxon>
        <taxon>Pseudomonadati</taxon>
        <taxon>Thermodesulfobacteriota</taxon>
        <taxon>Desulfobacteria</taxon>
        <taxon>Desulfobacterales</taxon>
        <taxon>Desulfosarcinaceae</taxon>
        <taxon>Desulfosarcina</taxon>
    </lineage>
</organism>
<gene>
    <name evidence="2" type="ORF">DSCOOX_47760</name>
</gene>
<keyword evidence="1" id="KW-0732">Signal</keyword>
<dbReference type="Proteomes" id="UP000422108">
    <property type="component" value="Chromosome"/>
</dbReference>
<accession>A0A5K8AGJ0</accession>
<evidence type="ECO:0000313" key="3">
    <source>
        <dbReference type="Proteomes" id="UP000422108"/>
    </source>
</evidence>
<dbReference type="Gene3D" id="2.40.160.10">
    <property type="entry name" value="Porin"/>
    <property type="match status" value="1"/>
</dbReference>
<dbReference type="SUPFAM" id="SSF56935">
    <property type="entry name" value="Porins"/>
    <property type="match status" value="1"/>
</dbReference>
<feature type="signal peptide" evidence="1">
    <location>
        <begin position="1"/>
        <end position="26"/>
    </location>
</feature>
<dbReference type="InterPro" id="IPR023614">
    <property type="entry name" value="Porin_dom_sf"/>
</dbReference>
<dbReference type="EMBL" id="AP021879">
    <property type="protein sequence ID" value="BBO91596.1"/>
    <property type="molecule type" value="Genomic_DNA"/>
</dbReference>
<reference evidence="2 3" key="1">
    <citation type="submission" date="2019-11" db="EMBL/GenBank/DDBJ databases">
        <title>Comparative genomics of hydrocarbon-degrading Desulfosarcina strains.</title>
        <authorList>
            <person name="Watanabe M."/>
            <person name="Kojima H."/>
            <person name="Fukui M."/>
        </authorList>
    </citation>
    <scope>NUCLEOTIDE SEQUENCE [LARGE SCALE GENOMIC DNA]</scope>
    <source>
        <strain evidence="3">oXyS1</strain>
    </source>
</reference>
<keyword evidence="3" id="KW-1185">Reference proteome</keyword>
<protein>
    <recommendedName>
        <fullName evidence="4">Porin domain-containing protein</fullName>
    </recommendedName>
</protein>
<sequence>MKNKTIVILLILLTAGSGLTMNVAGAATLGGVDIHGFISQGFLYSNEYNYLAHNSKDGSFEYNEIGVNFSKQLTDKLRAGLQLFSRDVGDAANNKITLDWAYGDYRFQDWLGIRAGRIKLPLGLYNETRDMDMLRTSIVLPQGIYNDLTRDTLIAVNGAGLYGDVDLKIAGSLNYQFIAGSLNIDNDSGVGKAFDNGFASSGLRVNGDMDSDTSYIGALRWETPIDGLKLGYTYFHAPADTPVLVGGVMEATLSNTFQFHVGSVEYTWNNLVLSAEYMQRKTDSEVLGTDSTAKAESYYLMASYALYDWMTLGAYYSVYYPHKDDKDGDDLAIDHNAWEKDLALTLRFDINDYMVFKIEGHAVDGTANVLAADNTGNDFDESDWYYGAAKVTFSF</sequence>
<evidence type="ECO:0008006" key="4">
    <source>
        <dbReference type="Google" id="ProtNLM"/>
    </source>
</evidence>